<keyword evidence="5" id="KW-0663">Pyridoxal phosphate</keyword>
<sequence length="286" mass="31576">MYTEQKSTLDLLPLWNIQNPSRKSSRNLSFVGSSHCCTTEYDKKSVDPARIERTTLWTGITRSTTELRGHEINSKSLHQIIRNIPTAYAWGAQFVPSPTRPKLDMSQGVPGTPPHPIFQKALVEAAGLPHSYGYCPAEGEVKLREGLVDEMKRCVYGKDIDLKKEDVALTAGCNMAFVATVMCLADEGDEVVLPLPWYFNHHLLGIKTVPLPTFASDGFLPSVEKCRLLLTEKTKAIVLVTPNNPTGAIYPPSLISSFAALAQTHGIALILDETYLYLLIRSSHLA</sequence>
<dbReference type="OrthoDB" id="7042322at2759"/>
<dbReference type="GO" id="GO:0008483">
    <property type="term" value="F:transaminase activity"/>
    <property type="evidence" value="ECO:0007669"/>
    <property type="project" value="UniProtKB-KW"/>
</dbReference>
<dbReference type="CDD" id="cd00609">
    <property type="entry name" value="AAT_like"/>
    <property type="match status" value="1"/>
</dbReference>
<comment type="cofactor">
    <cofactor evidence="1">
        <name>pyridoxal 5'-phosphate</name>
        <dbReference type="ChEBI" id="CHEBI:597326"/>
    </cofactor>
</comment>
<dbReference type="Gene3D" id="3.90.1150.10">
    <property type="entry name" value="Aspartate Aminotransferase, domain 1"/>
    <property type="match status" value="1"/>
</dbReference>
<dbReference type="AlphaFoldDB" id="A0A8H5FEF6"/>
<dbReference type="Proteomes" id="UP000559256">
    <property type="component" value="Unassembled WGS sequence"/>
</dbReference>
<gene>
    <name evidence="7" type="ORF">D9758_016064</name>
</gene>
<dbReference type="PANTHER" id="PTHR46383">
    <property type="entry name" value="ASPARTATE AMINOTRANSFERASE"/>
    <property type="match status" value="1"/>
</dbReference>
<evidence type="ECO:0000256" key="5">
    <source>
        <dbReference type="ARBA" id="ARBA00022898"/>
    </source>
</evidence>
<keyword evidence="4" id="KW-0808">Transferase</keyword>
<dbReference type="InterPro" id="IPR015422">
    <property type="entry name" value="PyrdxlP-dep_Trfase_small"/>
</dbReference>
<keyword evidence="3" id="KW-0032">Aminotransferase</keyword>
<dbReference type="InterPro" id="IPR050596">
    <property type="entry name" value="AspAT/PAT-like"/>
</dbReference>
<evidence type="ECO:0000259" key="6">
    <source>
        <dbReference type="Pfam" id="PF00155"/>
    </source>
</evidence>
<comment type="similarity">
    <text evidence="2">Belongs to the class-I pyridoxal-phosphate-dependent aminotransferase family.</text>
</comment>
<evidence type="ECO:0000256" key="3">
    <source>
        <dbReference type="ARBA" id="ARBA00022576"/>
    </source>
</evidence>
<evidence type="ECO:0000256" key="1">
    <source>
        <dbReference type="ARBA" id="ARBA00001933"/>
    </source>
</evidence>
<dbReference type="SUPFAM" id="SSF53383">
    <property type="entry name" value="PLP-dependent transferases"/>
    <property type="match status" value="1"/>
</dbReference>
<dbReference type="EMBL" id="JAACJM010000269">
    <property type="protein sequence ID" value="KAF5334105.1"/>
    <property type="molecule type" value="Genomic_DNA"/>
</dbReference>
<dbReference type="InterPro" id="IPR015424">
    <property type="entry name" value="PyrdxlP-dep_Trfase"/>
</dbReference>
<protein>
    <recommendedName>
        <fullName evidence="6">Aminotransferase class I/classII large domain-containing protein</fullName>
    </recommendedName>
</protein>
<organism evidence="7 8">
    <name type="scientific">Tetrapyrgos nigripes</name>
    <dbReference type="NCBI Taxonomy" id="182062"/>
    <lineage>
        <taxon>Eukaryota</taxon>
        <taxon>Fungi</taxon>
        <taxon>Dikarya</taxon>
        <taxon>Basidiomycota</taxon>
        <taxon>Agaricomycotina</taxon>
        <taxon>Agaricomycetes</taxon>
        <taxon>Agaricomycetidae</taxon>
        <taxon>Agaricales</taxon>
        <taxon>Marasmiineae</taxon>
        <taxon>Marasmiaceae</taxon>
        <taxon>Tetrapyrgos</taxon>
    </lineage>
</organism>
<evidence type="ECO:0000313" key="8">
    <source>
        <dbReference type="Proteomes" id="UP000559256"/>
    </source>
</evidence>
<accession>A0A8H5FEF6</accession>
<comment type="caution">
    <text evidence="7">The sequence shown here is derived from an EMBL/GenBank/DDBJ whole genome shotgun (WGS) entry which is preliminary data.</text>
</comment>
<dbReference type="InterPro" id="IPR004839">
    <property type="entry name" value="Aminotransferase_I/II_large"/>
</dbReference>
<name>A0A8H5FEF6_9AGAR</name>
<reference evidence="7 8" key="1">
    <citation type="journal article" date="2020" name="ISME J.">
        <title>Uncovering the hidden diversity of litter-decomposition mechanisms in mushroom-forming fungi.</title>
        <authorList>
            <person name="Floudas D."/>
            <person name="Bentzer J."/>
            <person name="Ahren D."/>
            <person name="Johansson T."/>
            <person name="Persson P."/>
            <person name="Tunlid A."/>
        </authorList>
    </citation>
    <scope>NUCLEOTIDE SEQUENCE [LARGE SCALE GENOMIC DNA]</scope>
    <source>
        <strain evidence="7 8">CBS 291.85</strain>
    </source>
</reference>
<evidence type="ECO:0000313" key="7">
    <source>
        <dbReference type="EMBL" id="KAF5334105.1"/>
    </source>
</evidence>
<dbReference type="InterPro" id="IPR015421">
    <property type="entry name" value="PyrdxlP-dep_Trfase_major"/>
</dbReference>
<proteinExistence type="inferred from homology"/>
<dbReference type="GO" id="GO:0030170">
    <property type="term" value="F:pyridoxal phosphate binding"/>
    <property type="evidence" value="ECO:0007669"/>
    <property type="project" value="InterPro"/>
</dbReference>
<keyword evidence="8" id="KW-1185">Reference proteome</keyword>
<dbReference type="Gene3D" id="3.40.640.10">
    <property type="entry name" value="Type I PLP-dependent aspartate aminotransferase-like (Major domain)"/>
    <property type="match status" value="1"/>
</dbReference>
<feature type="domain" description="Aminotransferase class I/classII large" evidence="6">
    <location>
        <begin position="103"/>
        <end position="275"/>
    </location>
</feature>
<dbReference type="GO" id="GO:0006520">
    <property type="term" value="P:amino acid metabolic process"/>
    <property type="evidence" value="ECO:0007669"/>
    <property type="project" value="InterPro"/>
</dbReference>
<evidence type="ECO:0000256" key="2">
    <source>
        <dbReference type="ARBA" id="ARBA00007441"/>
    </source>
</evidence>
<evidence type="ECO:0000256" key="4">
    <source>
        <dbReference type="ARBA" id="ARBA00022679"/>
    </source>
</evidence>
<dbReference type="PANTHER" id="PTHR46383:SF1">
    <property type="entry name" value="ASPARTATE AMINOTRANSFERASE"/>
    <property type="match status" value="1"/>
</dbReference>
<dbReference type="Pfam" id="PF00155">
    <property type="entry name" value="Aminotran_1_2"/>
    <property type="match status" value="1"/>
</dbReference>